<feature type="domain" description="DUF2726" evidence="1">
    <location>
        <begin position="157"/>
        <end position="264"/>
    </location>
</feature>
<protein>
    <recommendedName>
        <fullName evidence="1">DUF2726 domain-containing protein</fullName>
    </recommendedName>
</protein>
<dbReference type="Pfam" id="PF10881">
    <property type="entry name" value="DUF2726"/>
    <property type="match status" value="1"/>
</dbReference>
<gene>
    <name evidence="2" type="ORF">ALO41_03136</name>
</gene>
<comment type="caution">
    <text evidence="2">The sequence shown here is derived from an EMBL/GenBank/DDBJ whole genome shotgun (WGS) entry which is preliminary data.</text>
</comment>
<reference evidence="2 3" key="1">
    <citation type="submission" date="2015-09" db="EMBL/GenBank/DDBJ databases">
        <title>Genome announcement of multiple Pseudomonas syringae strains.</title>
        <authorList>
            <person name="Thakur S."/>
            <person name="Wang P.W."/>
            <person name="Gong Y."/>
            <person name="Weir B.S."/>
            <person name="Guttman D.S."/>
        </authorList>
    </citation>
    <scope>NUCLEOTIDE SEQUENCE [LARGE SCALE GENOMIC DNA]</scope>
    <source>
        <strain evidence="2 3">ICMP3962</strain>
    </source>
</reference>
<evidence type="ECO:0000313" key="3">
    <source>
        <dbReference type="Proteomes" id="UP000050266"/>
    </source>
</evidence>
<name>A0A0Q0E7K0_PSEA0</name>
<dbReference type="InterPro" id="IPR024402">
    <property type="entry name" value="DUF2726"/>
</dbReference>
<dbReference type="RefSeq" id="WP_057414974.1">
    <property type="nucleotide sequence ID" value="NZ_LIHQ01000265.1"/>
</dbReference>
<dbReference type="EMBL" id="LJRQ01000048">
    <property type="protein sequence ID" value="KPZ17619.1"/>
    <property type="molecule type" value="Genomic_DNA"/>
</dbReference>
<proteinExistence type="predicted"/>
<dbReference type="AlphaFoldDB" id="A0A0Q0E7K0"/>
<dbReference type="PATRIC" id="fig|251720.4.peg.4344"/>
<evidence type="ECO:0000259" key="1">
    <source>
        <dbReference type="Pfam" id="PF10881"/>
    </source>
</evidence>
<evidence type="ECO:0000313" key="2">
    <source>
        <dbReference type="EMBL" id="KPZ17619.1"/>
    </source>
</evidence>
<organism evidence="2 3">
    <name type="scientific">Pseudomonas amygdali pv. ulmi</name>
    <dbReference type="NCBI Taxonomy" id="251720"/>
    <lineage>
        <taxon>Bacteria</taxon>
        <taxon>Pseudomonadati</taxon>
        <taxon>Pseudomonadota</taxon>
        <taxon>Gammaproteobacteria</taxon>
        <taxon>Pseudomonadales</taxon>
        <taxon>Pseudomonadaceae</taxon>
        <taxon>Pseudomonas</taxon>
        <taxon>Pseudomonas amygdali</taxon>
    </lineage>
</organism>
<dbReference type="Proteomes" id="UP000050266">
    <property type="component" value="Unassembled WGS sequence"/>
</dbReference>
<dbReference type="OrthoDB" id="933869at2"/>
<accession>A0A0Q0E7K0</accession>
<sequence>MEDREQWFTLLAQKDWEAIGKIIYQKKKAKVQDPFLTQMTGFFESEFFTFAEPLPPAERSRQFEYTNLIIELNQHGFSQGFVDRFVDERLKLMQETKHTALLNYAQTHQHRPLAKEIIQSFLRAKPEAVSASLRTNMTVRATEVTPGEPKTIRLFKSKQEENFYEAVRRVFPTFHPYPNVALSCVLEYQAIKDQLSEKARSYFFRGIVDSVVFDVGSGYVPKYFIELDSSFHDDPQAQANDLLKDAIFRAANTKLIRIRPLDAKASSVEEFERLVRELMRQL</sequence>